<sequence>MQILFIILSMALVHTTAYLKFPFSKHHAKPMTNPLYENHLMDNLHQFKQNISSFDNDTSLTAYHVAMLLP</sequence>
<reference evidence="1" key="1">
    <citation type="journal article" date="2020" name="Nature">
        <title>Giant virus diversity and host interactions through global metagenomics.</title>
        <authorList>
            <person name="Schulz F."/>
            <person name="Roux S."/>
            <person name="Paez-Espino D."/>
            <person name="Jungbluth S."/>
            <person name="Walsh D.A."/>
            <person name="Denef V.J."/>
            <person name="McMahon K.D."/>
            <person name="Konstantinidis K.T."/>
            <person name="Eloe-Fadrosh E.A."/>
            <person name="Kyrpides N.C."/>
            <person name="Woyke T."/>
        </authorList>
    </citation>
    <scope>NUCLEOTIDE SEQUENCE</scope>
    <source>
        <strain evidence="1">GVMAG-S-3300012000-57</strain>
    </source>
</reference>
<dbReference type="AlphaFoldDB" id="A0A6C0KH36"/>
<proteinExistence type="predicted"/>
<accession>A0A6C0KH36</accession>
<name>A0A6C0KH36_9ZZZZ</name>
<organism evidence="1">
    <name type="scientific">viral metagenome</name>
    <dbReference type="NCBI Taxonomy" id="1070528"/>
    <lineage>
        <taxon>unclassified sequences</taxon>
        <taxon>metagenomes</taxon>
        <taxon>organismal metagenomes</taxon>
    </lineage>
</organism>
<evidence type="ECO:0000313" key="1">
    <source>
        <dbReference type="EMBL" id="QHU17312.1"/>
    </source>
</evidence>
<protein>
    <submittedName>
        <fullName evidence="1">Uncharacterized protein</fullName>
    </submittedName>
</protein>
<dbReference type="EMBL" id="MN740901">
    <property type="protein sequence ID" value="QHU17312.1"/>
    <property type="molecule type" value="Genomic_DNA"/>
</dbReference>